<keyword evidence="2" id="KW-1185">Reference proteome</keyword>
<comment type="caution">
    <text evidence="1">The sequence shown here is derived from an EMBL/GenBank/DDBJ whole genome shotgun (WGS) entry which is preliminary data.</text>
</comment>
<evidence type="ECO:0000313" key="2">
    <source>
        <dbReference type="Proteomes" id="UP000282323"/>
    </source>
</evidence>
<evidence type="ECO:0000313" key="1">
    <source>
        <dbReference type="EMBL" id="RQG95069.1"/>
    </source>
</evidence>
<name>A0A3N6P8P5_NATCH</name>
<organism evidence="1 2">
    <name type="scientific">Natrarchaeobius chitinivorans</name>
    <dbReference type="NCBI Taxonomy" id="1679083"/>
    <lineage>
        <taxon>Archaea</taxon>
        <taxon>Methanobacteriati</taxon>
        <taxon>Methanobacteriota</taxon>
        <taxon>Stenosarchaea group</taxon>
        <taxon>Halobacteria</taxon>
        <taxon>Halobacteriales</taxon>
        <taxon>Natrialbaceae</taxon>
        <taxon>Natrarchaeobius</taxon>
    </lineage>
</organism>
<sequence>MSALTRRRAFQSGAVALAALGGGCTSLGRETPEPTRLNEISVWNYDPEPRTVYVLVLDDDPVYWSLEVADAYSENDDVLGGAEFDGLPAESGTYVLYAWRDDQPRSEWERLDLGEYGHTCTNLVIRIGSRSGDDRGEVSILASAGCPEEDAGS</sequence>
<protein>
    <submittedName>
        <fullName evidence="1">Uncharacterized protein</fullName>
    </submittedName>
</protein>
<dbReference type="Proteomes" id="UP000282323">
    <property type="component" value="Unassembled WGS sequence"/>
</dbReference>
<accession>A0A3N6P8P5</accession>
<dbReference type="RefSeq" id="WP_124195282.1">
    <property type="nucleotide sequence ID" value="NZ_REGA01000006.1"/>
</dbReference>
<gene>
    <name evidence="1" type="ORF">EA473_08905</name>
</gene>
<reference evidence="1 2" key="1">
    <citation type="submission" date="2018-10" db="EMBL/GenBank/DDBJ databases">
        <title>Natrarchaeobius chitinivorans gen. nov., sp. nov., and Natrarchaeobius haloalkaliphilus sp. nov., alkaliphilic, chitin-utilizing haloarchaea from hypersaline alkaline lakes.</title>
        <authorList>
            <person name="Sorokin D.Y."/>
            <person name="Elcheninov A.G."/>
            <person name="Kostrikina N.A."/>
            <person name="Bale N.J."/>
            <person name="Sinninghe Damste J.S."/>
            <person name="Khijniak T.V."/>
            <person name="Kublanov I.V."/>
            <person name="Toshchakov S.V."/>
        </authorList>
    </citation>
    <scope>NUCLEOTIDE SEQUENCE [LARGE SCALE GENOMIC DNA]</scope>
    <source>
        <strain evidence="1 2">AArcht4T</strain>
    </source>
</reference>
<dbReference type="OrthoDB" id="167850at2157"/>
<dbReference type="AlphaFoldDB" id="A0A3N6P8P5"/>
<proteinExistence type="predicted"/>
<dbReference type="PROSITE" id="PS51257">
    <property type="entry name" value="PROKAR_LIPOPROTEIN"/>
    <property type="match status" value="1"/>
</dbReference>
<dbReference type="EMBL" id="REGA01000006">
    <property type="protein sequence ID" value="RQG95069.1"/>
    <property type="molecule type" value="Genomic_DNA"/>
</dbReference>